<evidence type="ECO:0000313" key="2">
    <source>
        <dbReference type="Proteomes" id="UP000502787"/>
    </source>
</evidence>
<accession>A0AC61M030</accession>
<reference evidence="1" key="1">
    <citation type="submission" date="2020-01" db="EMBL/GenBank/DDBJ databases">
        <title>Genomic and phylogenetic analysis of two Guinea pig adenovirus strains recovered from archival lung tissue.</title>
        <authorList>
            <person name="Hofmann-Sieber H."/>
            <person name="Gonzalez G."/>
            <person name="Spohn M."/>
            <person name="Dobner T."/>
            <person name="Kajon A.E."/>
        </authorList>
    </citation>
    <scope>NUCLEOTIDE SEQUENCE</scope>
    <source>
        <strain evidence="1">AUS96</strain>
    </source>
</reference>
<dbReference type="Proteomes" id="UP000502787">
    <property type="component" value="Segment"/>
</dbReference>
<name>A0AC61M030_9ADEN</name>
<keyword evidence="2" id="KW-1185">Reference proteome</keyword>
<sequence length="480" mass="53740">MERFATAATPGHQTPQPATHADQRAGVGPGLHGRPDHPHAHPTTLEGRHNGAPGGRPTGTLQQLPPQPAQHARLLDDGALERLHSLWKRLAHLHAMLKDTPHAPGLHRLRRFADEEEMLSLAGPQLLRSLLSTEDALRDIDRDRTALLDAEGRAATVNHGVQPFIGVIYGPTGCGKSQLIRNLMSSHLISPSPETIFFVAPHLDMIPPQEIMAWRAQICEANFKRGPEDTIVPLSGTLLPAFQPLTYADLLQEKNYDVAHPENVFARAAARGPIAIVMDECMEELGGYRGIAKFFHAFPSKLHDRYPRCTGYAVLVVLHNMHPRKDAAGNISTLKIQAKFHFMSPQMQPNQLYRFINTYTKALPVPISVLLKDVCGHYARQHCYDWIVYNAQPPHADLQWCYLHPADGLRPLCLHSYSVLYRCLEYIHGKLSARDRWNAQYRQQRARRAVDNRQRRSPHGDLPPPPPPPPPLPVASRPPQ</sequence>
<dbReference type="EMBL" id="MN986925">
    <property type="protein sequence ID" value="QIZ64148.1"/>
    <property type="molecule type" value="Genomic_DNA"/>
</dbReference>
<proteinExistence type="predicted"/>
<organism evidence="1 2">
    <name type="scientific">Guinea pig adenovirus 1</name>
    <dbReference type="NCBI Taxonomy" id="2847100"/>
    <lineage>
        <taxon>Viruses</taxon>
        <taxon>Varidnaviria</taxon>
        <taxon>Bamfordvirae</taxon>
        <taxon>Preplasmiviricota</taxon>
        <taxon>Polisuviricotina</taxon>
        <taxon>Pharingeaviricetes</taxon>
        <taxon>Rowavirales</taxon>
        <taxon>Adenoviridae</taxon>
        <taxon>Mastadenovirus</taxon>
        <taxon>Mastadenovirus caviae</taxon>
        <taxon>Guinea pig mastadenovirus A</taxon>
    </lineage>
</organism>
<evidence type="ECO:0000313" key="1">
    <source>
        <dbReference type="EMBL" id="QIZ64148.1"/>
    </source>
</evidence>
<protein>
    <submittedName>
        <fullName evidence="1">IVa2</fullName>
    </submittedName>
</protein>